<dbReference type="EMBL" id="UINC01001269">
    <property type="protein sequence ID" value="SUZ76203.1"/>
    <property type="molecule type" value="Genomic_DNA"/>
</dbReference>
<sequence length="816" mass="94700">MKYFITFFSLLFFSISLGQERKIIELKRFKSPPKIDGILDDANWKTLVPATKFERWEPNNGSSEKEGYENFVYIGYDDNAIYVAGKFNNPNHIPVEFSQRDEIWEVNAETFFISINSYDDNINEQSFQVTSAGTLGDSYTSGDMSEEDWDFDTVFESKVSIGDKSWSMEMRIPYSALRFPSKKIQKWGINFGRKIAESGEVYTWNFIDKKNANYGESMGITSEIKDISPPLRLFFYPYAQSSIDFKKGSSPLNGYSAGMDLKYGINNSFTLDATLIPDFGQITFDDKELNLSPFEQQFDENRAFFTEGATLFKKADGMSFRGGNFFYSRRIGEEINFKESDILKNNEEIINYDVKPDLLNSIKVSGTTNSGLSIGFINSITNNAYARIINKSTGELRREKIAPVTNYNVLSFSQQVLNEYSTLSFLNTNVNRSGNFENSNNSAFVFELFDNKRKYNVKGTVYQSDSPTFSDTKGFRGTFRLSDLTGNFRYAIGWAGVDANYYQNDLGFYRTRNDQRFFAMVRFLTFKPSKIYNNIQGYLYVSERSRFYPKIFKSRGIRSGVDITTLQLHKIEFDIDYTTKYKNYDEPRIKDTFIIDPAEYELELKFNSDSRKKIEYSFDLGHKFGLNEDFNENKKDYDFGVGIGIRANNKLNFDYKVKKSLNYDDIGHVYKDKGEVFFGNRDVKAIENNLSLNYNFDSYKSINIKLRQFWSTAKYLNSFYLLKSDGTRELSNKNISDYDPNTNFNLWNFDLGFNWEFAPGSKATLLYRNNLFNEDNMSGVSYYTSTKDLFDKPFNHQVSLRINYFIDFNVIKKKKS</sequence>
<dbReference type="Pfam" id="PF19313">
    <property type="entry name" value="DUF5916"/>
    <property type="match status" value="1"/>
</dbReference>
<feature type="domain" description="DUF5916" evidence="1">
    <location>
        <begin position="229"/>
        <end position="814"/>
    </location>
</feature>
<gene>
    <name evidence="2" type="ORF">METZ01_LOCUS29057</name>
</gene>
<dbReference type="CDD" id="cd09618">
    <property type="entry name" value="CBM9_like_2"/>
    <property type="match status" value="1"/>
</dbReference>
<evidence type="ECO:0000313" key="2">
    <source>
        <dbReference type="EMBL" id="SUZ76203.1"/>
    </source>
</evidence>
<protein>
    <recommendedName>
        <fullName evidence="1">DUF5916 domain-containing protein</fullName>
    </recommendedName>
</protein>
<dbReference type="AlphaFoldDB" id="A0A381QEW9"/>
<evidence type="ECO:0000259" key="1">
    <source>
        <dbReference type="Pfam" id="PF19313"/>
    </source>
</evidence>
<dbReference type="InterPro" id="IPR045670">
    <property type="entry name" value="DUF5916"/>
</dbReference>
<dbReference type="SUPFAM" id="SSF49344">
    <property type="entry name" value="CBD9-like"/>
    <property type="match status" value="1"/>
</dbReference>
<proteinExistence type="predicted"/>
<dbReference type="Gene3D" id="2.60.40.1190">
    <property type="match status" value="1"/>
</dbReference>
<reference evidence="2" key="1">
    <citation type="submission" date="2018-05" db="EMBL/GenBank/DDBJ databases">
        <authorList>
            <person name="Lanie J.A."/>
            <person name="Ng W.-L."/>
            <person name="Kazmierczak K.M."/>
            <person name="Andrzejewski T.M."/>
            <person name="Davidsen T.M."/>
            <person name="Wayne K.J."/>
            <person name="Tettelin H."/>
            <person name="Glass J.I."/>
            <person name="Rusch D."/>
            <person name="Podicherti R."/>
            <person name="Tsui H.-C.T."/>
            <person name="Winkler M.E."/>
        </authorList>
    </citation>
    <scope>NUCLEOTIDE SEQUENCE</scope>
</reference>
<organism evidence="2">
    <name type="scientific">marine metagenome</name>
    <dbReference type="NCBI Taxonomy" id="408172"/>
    <lineage>
        <taxon>unclassified sequences</taxon>
        <taxon>metagenomes</taxon>
        <taxon>ecological metagenomes</taxon>
    </lineage>
</organism>
<accession>A0A381QEW9</accession>
<name>A0A381QEW9_9ZZZZ</name>